<dbReference type="Proteomes" id="UP000239151">
    <property type="component" value="Unassembled WGS sequence"/>
</dbReference>
<dbReference type="AlphaFoldDB" id="A0A2S9TD81"/>
<keyword evidence="1" id="KW-1133">Transmembrane helix</keyword>
<accession>A0A2S9TD81</accession>
<organism evidence="2 3">
    <name type="scientific">Aliarcobacter cryaerophilus</name>
    <dbReference type="NCBI Taxonomy" id="28198"/>
    <lineage>
        <taxon>Bacteria</taxon>
        <taxon>Pseudomonadati</taxon>
        <taxon>Campylobacterota</taxon>
        <taxon>Epsilonproteobacteria</taxon>
        <taxon>Campylobacterales</taxon>
        <taxon>Arcobacteraceae</taxon>
        <taxon>Aliarcobacter</taxon>
    </lineage>
</organism>
<comment type="caution">
    <text evidence="2">The sequence shown here is derived from an EMBL/GenBank/DDBJ whole genome shotgun (WGS) entry which is preliminary data.</text>
</comment>
<name>A0A2S9TD81_9BACT</name>
<evidence type="ECO:0000313" key="2">
    <source>
        <dbReference type="EMBL" id="PRM96793.1"/>
    </source>
</evidence>
<reference evidence="2 3" key="1">
    <citation type="submission" date="2017-09" db="EMBL/GenBank/DDBJ databases">
        <title>Reassesment of A. cryaerophilus.</title>
        <authorList>
            <person name="Perez-Cataluna A."/>
            <person name="Collado L."/>
            <person name="Salgado O."/>
            <person name="Lefinanco V."/>
            <person name="Figueras M.J."/>
        </authorList>
    </citation>
    <scope>NUCLEOTIDE SEQUENCE [LARGE SCALE GENOMIC DNA]</scope>
    <source>
        <strain evidence="2 3">LMG 9065</strain>
    </source>
</reference>
<sequence>MSELSINEVVKIVQELKALERKFGEEKGLINLFKKLIQDSSKLDESLKLHSLKIEEIVKYVNSSKNDMQKEVDSNINEIKAYYKKKMDDLKVEMIESFDKNEKKFKEVREDLFLGLDVLQKLNLEAQRERNKIDLVYKIYFPLMGLFLGASCTYLYIYKYLQYKLNSQVFLMIEPALNILS</sequence>
<evidence type="ECO:0000313" key="3">
    <source>
        <dbReference type="Proteomes" id="UP000239151"/>
    </source>
</evidence>
<keyword evidence="1" id="KW-0812">Transmembrane</keyword>
<dbReference type="EMBL" id="NXGI01000016">
    <property type="protein sequence ID" value="PRM96793.1"/>
    <property type="molecule type" value="Genomic_DNA"/>
</dbReference>
<protein>
    <submittedName>
        <fullName evidence="2">Uncharacterized protein</fullName>
    </submittedName>
</protein>
<gene>
    <name evidence="2" type="ORF">CJ670_07240</name>
</gene>
<evidence type="ECO:0000256" key="1">
    <source>
        <dbReference type="SAM" id="Phobius"/>
    </source>
</evidence>
<feature type="transmembrane region" description="Helical" evidence="1">
    <location>
        <begin position="135"/>
        <end position="157"/>
    </location>
</feature>
<keyword evidence="1" id="KW-0472">Membrane</keyword>
<proteinExistence type="predicted"/>